<name>A0ABD6ERL9_9BILA</name>
<comment type="caution">
    <text evidence="2">The sequence shown here is derived from an EMBL/GenBank/DDBJ whole genome shotgun (WGS) entry which is preliminary data.</text>
</comment>
<protein>
    <recommendedName>
        <fullName evidence="4">MORN repeat-containing protein</fullName>
    </recommendedName>
</protein>
<dbReference type="InterPro" id="IPR003409">
    <property type="entry name" value="MORN"/>
</dbReference>
<reference evidence="2 3" key="1">
    <citation type="submission" date="2024-08" db="EMBL/GenBank/DDBJ databases">
        <title>Gnathostoma spinigerum genome.</title>
        <authorList>
            <person name="Gonzalez-Bertolin B."/>
            <person name="Monzon S."/>
            <person name="Zaballos A."/>
            <person name="Jimenez P."/>
            <person name="Dekumyoy P."/>
            <person name="Varona S."/>
            <person name="Cuesta I."/>
            <person name="Sumanam S."/>
            <person name="Adisakwattana P."/>
            <person name="Gasser R.B."/>
            <person name="Hernandez-Gonzalez A."/>
            <person name="Young N.D."/>
            <person name="Perteguer M.J."/>
        </authorList>
    </citation>
    <scope>NUCLEOTIDE SEQUENCE [LARGE SCALE GENOMIC DNA]</scope>
    <source>
        <strain evidence="2">AL3</strain>
        <tissue evidence="2">Liver</tissue>
    </source>
</reference>
<dbReference type="EMBL" id="JBGFUD010008689">
    <property type="protein sequence ID" value="MFH4982195.1"/>
    <property type="molecule type" value="Genomic_DNA"/>
</dbReference>
<evidence type="ECO:0000256" key="1">
    <source>
        <dbReference type="ARBA" id="ARBA00022737"/>
    </source>
</evidence>
<dbReference type="SUPFAM" id="SSF82185">
    <property type="entry name" value="Histone H3 K4-specific methyltransferase SET7/9 N-terminal domain"/>
    <property type="match status" value="1"/>
</dbReference>
<organism evidence="2 3">
    <name type="scientific">Gnathostoma spinigerum</name>
    <dbReference type="NCBI Taxonomy" id="75299"/>
    <lineage>
        <taxon>Eukaryota</taxon>
        <taxon>Metazoa</taxon>
        <taxon>Ecdysozoa</taxon>
        <taxon>Nematoda</taxon>
        <taxon>Chromadorea</taxon>
        <taxon>Rhabditida</taxon>
        <taxon>Spirurina</taxon>
        <taxon>Gnathostomatomorpha</taxon>
        <taxon>Gnathostomatoidea</taxon>
        <taxon>Gnathostomatidae</taxon>
        <taxon>Gnathostoma</taxon>
    </lineage>
</organism>
<dbReference type="Proteomes" id="UP001608902">
    <property type="component" value="Unassembled WGS sequence"/>
</dbReference>
<proteinExistence type="predicted"/>
<dbReference type="SMART" id="SM00698">
    <property type="entry name" value="MORN"/>
    <property type="match status" value="5"/>
</dbReference>
<dbReference type="Gene3D" id="2.20.110.10">
    <property type="entry name" value="Histone H3 K4-specific methyltransferase SET7/9 N-terminal domain"/>
    <property type="match status" value="2"/>
</dbReference>
<evidence type="ECO:0000313" key="3">
    <source>
        <dbReference type="Proteomes" id="UP001608902"/>
    </source>
</evidence>
<accession>A0ABD6ERL9</accession>
<keyword evidence="3" id="KW-1185">Reference proteome</keyword>
<sequence>MPEEWIGCEWFDYNSALQNRSCVKNEETVKIVRLDERSSGLVYSEWSHRLCQMEVEFDRTTTLAEDTFEYWNCASELFGKEILKRPNRLVLWKANVTDRNCVVTSVNNLTSKSYLPGGWLSLVVCNDVVALIERRECVILEFPLVWTDNVQKDDRHIIRLYGAETEIHIEFNDATPKTDFIHACQFWSHKKRYFIRQELSSGNCHRIRTGSYKFSQYHAEYKNCVYDGRWRLGRPHGFGVLTYPDGKKFKGYFNNGVIEGFGELSVPVAKPGSFLSTTIFYYDLPEASNDPTIYDVYTGCWSNGKISGLSSVRWADGSTYEGFMKNGLRQGYGVKKWTADGQRYIYVGGWKNGMRNGYGVLSSNKERYLGMWNNDVKHGVGSVITIDGSFHEGTFEKGRLVGNGQLLLQHLLLTRCSHFWRCLSNVTNPDLYFND</sequence>
<evidence type="ECO:0000313" key="2">
    <source>
        <dbReference type="EMBL" id="MFH4982195.1"/>
    </source>
</evidence>
<gene>
    <name evidence="2" type="ORF">AB6A40_008904</name>
</gene>
<evidence type="ECO:0008006" key="4">
    <source>
        <dbReference type="Google" id="ProtNLM"/>
    </source>
</evidence>
<dbReference type="PANTHER" id="PTHR46089:SF2">
    <property type="entry name" value="ALSIN HOMOLOG"/>
    <property type="match status" value="1"/>
</dbReference>
<keyword evidence="1" id="KW-0677">Repeat</keyword>
<dbReference type="Pfam" id="PF02493">
    <property type="entry name" value="MORN"/>
    <property type="match status" value="7"/>
</dbReference>
<dbReference type="AlphaFoldDB" id="A0ABD6ERL9"/>
<dbReference type="PANTHER" id="PTHR46089">
    <property type="entry name" value="ALSIN HOMOLOG"/>
    <property type="match status" value="1"/>
</dbReference>
<dbReference type="InterPro" id="IPR051984">
    <property type="entry name" value="Alsin"/>
</dbReference>